<dbReference type="InterPro" id="IPR021215">
    <property type="entry name" value="DUF2752"/>
</dbReference>
<dbReference type="Proteomes" id="UP000183071">
    <property type="component" value="Unassembled WGS sequence"/>
</dbReference>
<dbReference type="RefSeq" id="WP_074613550.1">
    <property type="nucleotide sequence ID" value="NZ_FNUE01000002.1"/>
</dbReference>
<dbReference type="Pfam" id="PF10825">
    <property type="entry name" value="DUF2752"/>
    <property type="match status" value="1"/>
</dbReference>
<evidence type="ECO:0000256" key="1">
    <source>
        <dbReference type="SAM" id="Phobius"/>
    </source>
</evidence>
<keyword evidence="3" id="KW-1185">Reference proteome</keyword>
<accession>A0A1H5IVZ6</accession>
<evidence type="ECO:0008006" key="4">
    <source>
        <dbReference type="Google" id="ProtNLM"/>
    </source>
</evidence>
<feature type="transmembrane region" description="Helical" evidence="1">
    <location>
        <begin position="73"/>
        <end position="91"/>
    </location>
</feature>
<sequence>MFQDLESYMLPCFSKTFLNIECLGCGLQRSFLLLINGHFFDAFKMYPAIFTLILLISFAIFNFFKKIKNANKIIGRLAYINLSIIIINYLIKISI</sequence>
<name>A0A1H5IVZ6_9FLAO</name>
<protein>
    <recommendedName>
        <fullName evidence="4">DUF2752 domain-containing protein</fullName>
    </recommendedName>
</protein>
<keyword evidence="1" id="KW-0812">Transmembrane</keyword>
<dbReference type="EMBL" id="FNUE01000002">
    <property type="protein sequence ID" value="SEE44453.1"/>
    <property type="molecule type" value="Genomic_DNA"/>
</dbReference>
<gene>
    <name evidence="2" type="ORF">SAMN05444353_1708</name>
</gene>
<keyword evidence="1" id="KW-1133">Transmembrane helix</keyword>
<evidence type="ECO:0000313" key="2">
    <source>
        <dbReference type="EMBL" id="SEE44453.1"/>
    </source>
</evidence>
<evidence type="ECO:0000313" key="3">
    <source>
        <dbReference type="Proteomes" id="UP000183071"/>
    </source>
</evidence>
<reference evidence="2 3" key="1">
    <citation type="submission" date="2016-10" db="EMBL/GenBank/DDBJ databases">
        <authorList>
            <person name="Varghese N."/>
            <person name="Submissions S."/>
        </authorList>
    </citation>
    <scope>NUCLEOTIDE SEQUENCE [LARGE SCALE GENOMIC DNA]</scope>
    <source>
        <strain evidence="2 3">DSW-5</strain>
    </source>
</reference>
<proteinExistence type="predicted"/>
<comment type="caution">
    <text evidence="2">The sequence shown here is derived from an EMBL/GenBank/DDBJ whole genome shotgun (WGS) entry which is preliminary data.</text>
</comment>
<organism evidence="2 3">
    <name type="scientific">Polaribacter dokdonensis DSW-5</name>
    <dbReference type="NCBI Taxonomy" id="1300348"/>
    <lineage>
        <taxon>Bacteria</taxon>
        <taxon>Pseudomonadati</taxon>
        <taxon>Bacteroidota</taxon>
        <taxon>Flavobacteriia</taxon>
        <taxon>Flavobacteriales</taxon>
        <taxon>Flavobacteriaceae</taxon>
    </lineage>
</organism>
<feature type="transmembrane region" description="Helical" evidence="1">
    <location>
        <begin position="45"/>
        <end position="64"/>
    </location>
</feature>
<keyword evidence="1" id="KW-0472">Membrane</keyword>